<organism evidence="4 5">
    <name type="scientific">Capsaspora owczarzaki (strain ATCC 30864)</name>
    <dbReference type="NCBI Taxonomy" id="595528"/>
    <lineage>
        <taxon>Eukaryota</taxon>
        <taxon>Filasterea</taxon>
        <taxon>Capsaspora</taxon>
    </lineage>
</organism>
<evidence type="ECO:0000313" key="5">
    <source>
        <dbReference type="Proteomes" id="UP000008743"/>
    </source>
</evidence>
<dbReference type="AlphaFoldDB" id="A0A0D2WRF0"/>
<sequence>MLIAVVQRCSCRVAGARPSLLSLASSPVCISSSSASAVVPTGPVHGAAAIAGRSHCRSLSSAATCAMQSPPPAAANPSMQHANAAGADTPAAFRAAMRSVASPVVVLTAGNRRAKTPIYRGLTCGSLTSVSLQPPIVAFSIRRGSSMSEMISRTGRCVVNVLSATQTPLAALFAYNVDDVETAQNLWKRVKHSTTEFGTPMLDGCLATIECAVHATIDVGDHSLWMMRVVESYSGAPEKTAAAAAAEEDLLAARGLVYVDRQFSIPASDNVACTLISRAINHQWTLAHHTQRLRQLWEQGRQKDVLLGSASPSVCPHATLEAAYAVLFRESFERSRLHASAEIPALPLEDAEEVDSQGASTAQPALDSSVDGHSAALESFDSFLALHAHLTDPSFVFRFYSYECLAQPDAKTTIVAPDLRPFPSVSNS</sequence>
<dbReference type="InterPro" id="IPR050268">
    <property type="entry name" value="NADH-dep_flavin_reductase"/>
</dbReference>
<dbReference type="STRING" id="595528.A0A0D2WRF0"/>
<evidence type="ECO:0000259" key="3">
    <source>
        <dbReference type="SMART" id="SM00903"/>
    </source>
</evidence>
<dbReference type="Proteomes" id="UP000008743">
    <property type="component" value="Unassembled WGS sequence"/>
</dbReference>
<feature type="region of interest" description="Disordered" evidence="2">
    <location>
        <begin position="348"/>
        <end position="367"/>
    </location>
</feature>
<dbReference type="InterPro" id="IPR002563">
    <property type="entry name" value="Flavin_Rdtase-like_dom"/>
</dbReference>
<dbReference type="OrthoDB" id="2015405at2759"/>
<dbReference type="EMBL" id="KE346366">
    <property type="protein sequence ID" value="KJE93788.1"/>
    <property type="molecule type" value="Genomic_DNA"/>
</dbReference>
<dbReference type="PANTHER" id="PTHR30466:SF1">
    <property type="entry name" value="FMN REDUCTASE (NADH) RUTF"/>
    <property type="match status" value="1"/>
</dbReference>
<dbReference type="GO" id="GO:0042602">
    <property type="term" value="F:riboflavin reductase (NADPH) activity"/>
    <property type="evidence" value="ECO:0007669"/>
    <property type="project" value="TreeGrafter"/>
</dbReference>
<dbReference type="SUPFAM" id="SSF50475">
    <property type="entry name" value="FMN-binding split barrel"/>
    <property type="match status" value="1"/>
</dbReference>
<dbReference type="RefSeq" id="XP_004347279.1">
    <property type="nucleotide sequence ID" value="XM_004347229.2"/>
</dbReference>
<evidence type="ECO:0000256" key="1">
    <source>
        <dbReference type="ARBA" id="ARBA00023002"/>
    </source>
</evidence>
<name>A0A0D2WRF0_CAPO3</name>
<dbReference type="GO" id="GO:0010181">
    <property type="term" value="F:FMN binding"/>
    <property type="evidence" value="ECO:0007669"/>
    <property type="project" value="InterPro"/>
</dbReference>
<reference evidence="5" key="1">
    <citation type="submission" date="2011-02" db="EMBL/GenBank/DDBJ databases">
        <title>The Genome Sequence of Capsaspora owczarzaki ATCC 30864.</title>
        <authorList>
            <person name="Russ C."/>
            <person name="Cuomo C."/>
            <person name="Burger G."/>
            <person name="Gray M.W."/>
            <person name="Holland P.W.H."/>
            <person name="King N."/>
            <person name="Lang F.B.F."/>
            <person name="Roger A.J."/>
            <person name="Ruiz-Trillo I."/>
            <person name="Young S.K."/>
            <person name="Zeng Q."/>
            <person name="Gargeya S."/>
            <person name="Alvarado L."/>
            <person name="Berlin A."/>
            <person name="Chapman S.B."/>
            <person name="Chen Z."/>
            <person name="Freedman E."/>
            <person name="Gellesch M."/>
            <person name="Goldberg J."/>
            <person name="Griggs A."/>
            <person name="Gujja S."/>
            <person name="Heilman E."/>
            <person name="Heiman D."/>
            <person name="Howarth C."/>
            <person name="Mehta T."/>
            <person name="Neiman D."/>
            <person name="Pearson M."/>
            <person name="Roberts A."/>
            <person name="Saif S."/>
            <person name="Shea T."/>
            <person name="Shenoy N."/>
            <person name="Sisk P."/>
            <person name="Stolte C."/>
            <person name="Sykes S."/>
            <person name="White J."/>
            <person name="Yandava C."/>
            <person name="Haas B."/>
            <person name="Nusbaum C."/>
            <person name="Birren B."/>
        </authorList>
    </citation>
    <scope>NUCLEOTIDE SEQUENCE</scope>
    <source>
        <strain evidence="5">ATCC 30864</strain>
    </source>
</reference>
<keyword evidence="1" id="KW-0560">Oxidoreductase</keyword>
<protein>
    <recommendedName>
        <fullName evidence="3">Flavin reductase like domain-containing protein</fullName>
    </recommendedName>
</protein>
<evidence type="ECO:0000313" key="4">
    <source>
        <dbReference type="EMBL" id="KJE93788.1"/>
    </source>
</evidence>
<dbReference type="Gene3D" id="2.30.110.10">
    <property type="entry name" value="Electron Transport, Fmn-binding Protein, Chain A"/>
    <property type="match status" value="1"/>
</dbReference>
<proteinExistence type="predicted"/>
<dbReference type="SMART" id="SM00903">
    <property type="entry name" value="Flavin_Reduct"/>
    <property type="match status" value="1"/>
</dbReference>
<dbReference type="InParanoid" id="A0A0D2WRF0"/>
<gene>
    <name evidence="4" type="ORF">CAOG_004532</name>
</gene>
<evidence type="ECO:0000256" key="2">
    <source>
        <dbReference type="SAM" id="MobiDB-lite"/>
    </source>
</evidence>
<dbReference type="PANTHER" id="PTHR30466">
    <property type="entry name" value="FLAVIN REDUCTASE"/>
    <property type="match status" value="1"/>
</dbReference>
<dbReference type="PhylomeDB" id="A0A0D2WRF0"/>
<keyword evidence="5" id="KW-1185">Reference proteome</keyword>
<dbReference type="InterPro" id="IPR012349">
    <property type="entry name" value="Split_barrel_FMN-bd"/>
</dbReference>
<dbReference type="Pfam" id="PF01613">
    <property type="entry name" value="Flavin_Reduct"/>
    <property type="match status" value="1"/>
</dbReference>
<accession>A0A0D2WRF0</accession>
<dbReference type="OMA" id="HVWYGEV"/>
<feature type="domain" description="Flavin reductase like" evidence="3">
    <location>
        <begin position="97"/>
        <end position="244"/>
    </location>
</feature>